<keyword evidence="8" id="KW-0175">Coiled coil</keyword>
<evidence type="ECO:0000256" key="5">
    <source>
        <dbReference type="ARBA" id="ARBA00022723"/>
    </source>
</evidence>
<keyword evidence="7" id="KW-0539">Nucleus</keyword>
<keyword evidence="6" id="KW-0378">Hydrolase</keyword>
<comment type="subcellular location">
    <subcellularLocation>
        <location evidence="2">Nucleus</location>
    </subcellularLocation>
</comment>
<dbReference type="EMBL" id="CM002912">
    <property type="protein sequence ID" value="KMY99084.1"/>
    <property type="molecule type" value="Genomic_DNA"/>
</dbReference>
<comment type="cofactor">
    <cofactor evidence="1">
        <name>a divalent metal cation</name>
        <dbReference type="ChEBI" id="CHEBI:60240"/>
    </cofactor>
</comment>
<proteinExistence type="inferred from homology"/>
<dbReference type="InterPro" id="IPR045249">
    <property type="entry name" value="HARBI1-like"/>
</dbReference>
<reference evidence="10" key="3">
    <citation type="submission" date="2015-04" db="EMBL/GenBank/DDBJ databases">
        <authorList>
            <consortium name="FlyBase"/>
        </authorList>
    </citation>
    <scope>NUCLEOTIDE SEQUENCE</scope>
    <source>
        <strain evidence="10">W501</strain>
    </source>
</reference>
<dbReference type="KEGG" id="dsi:Dsimw501_GD12772"/>
<dbReference type="GO" id="GO:0046872">
    <property type="term" value="F:metal ion binding"/>
    <property type="evidence" value="ECO:0007669"/>
    <property type="project" value="UniProtKB-KW"/>
</dbReference>
<dbReference type="Pfam" id="PF13359">
    <property type="entry name" value="DDE_Tnp_4"/>
    <property type="match status" value="1"/>
</dbReference>
<dbReference type="PANTHER" id="PTHR22930">
    <property type="match status" value="1"/>
</dbReference>
<evidence type="ECO:0000256" key="3">
    <source>
        <dbReference type="ARBA" id="ARBA00006958"/>
    </source>
</evidence>
<dbReference type="AlphaFoldDB" id="A0A0J9RUX9"/>
<evidence type="ECO:0000313" key="10">
    <source>
        <dbReference type="EMBL" id="KMY99084.1"/>
    </source>
</evidence>
<evidence type="ECO:0000256" key="4">
    <source>
        <dbReference type="ARBA" id="ARBA00022722"/>
    </source>
</evidence>
<organism evidence="10">
    <name type="scientific">Drosophila simulans</name>
    <name type="common">Fruit fly</name>
    <dbReference type="NCBI Taxonomy" id="7240"/>
    <lineage>
        <taxon>Eukaryota</taxon>
        <taxon>Metazoa</taxon>
        <taxon>Ecdysozoa</taxon>
        <taxon>Arthropoda</taxon>
        <taxon>Hexapoda</taxon>
        <taxon>Insecta</taxon>
        <taxon>Pterygota</taxon>
        <taxon>Neoptera</taxon>
        <taxon>Endopterygota</taxon>
        <taxon>Diptera</taxon>
        <taxon>Brachycera</taxon>
        <taxon>Muscomorpha</taxon>
        <taxon>Ephydroidea</taxon>
        <taxon>Drosophilidae</taxon>
        <taxon>Drosophila</taxon>
        <taxon>Sophophora</taxon>
    </lineage>
</organism>
<gene>
    <name evidence="10" type="primary">Dsim\GD12772</name>
    <name evidence="10" type="ORF">Dsimw501_GD12772</name>
</gene>
<reference evidence="10" key="2">
    <citation type="submission" date="2014-06" db="EMBL/GenBank/DDBJ databases">
        <authorList>
            <person name="Hu T."/>
            <person name="Eisen M.B."/>
            <person name="Thornton K.R."/>
            <person name="Andolfatto P."/>
        </authorList>
    </citation>
    <scope>NUCLEOTIDE SEQUENCE</scope>
    <source>
        <strain evidence="10">W501</strain>
    </source>
</reference>
<keyword evidence="4" id="KW-0540">Nuclease</keyword>
<dbReference type="Bgee" id="FBgn0184499">
    <property type="expression patterns" value="Expressed in embryo and 3 other cell types or tissues"/>
</dbReference>
<keyword evidence="5" id="KW-0479">Metal-binding</keyword>
<dbReference type="GO" id="GO:0005634">
    <property type="term" value="C:nucleus"/>
    <property type="evidence" value="ECO:0007669"/>
    <property type="project" value="UniProtKB-SubCell"/>
</dbReference>
<dbReference type="Proteomes" id="UP000035880">
    <property type="component" value="Chromosome 3L"/>
</dbReference>
<evidence type="ECO:0000256" key="6">
    <source>
        <dbReference type="ARBA" id="ARBA00022801"/>
    </source>
</evidence>
<dbReference type="PANTHER" id="PTHR22930:SF85">
    <property type="entry name" value="GH03217P-RELATED"/>
    <property type="match status" value="1"/>
</dbReference>
<name>A0A0J9RUX9_DROSI</name>
<reference evidence="10" key="1">
    <citation type="journal article" date="2013" name="Genome Res.">
        <title>A second-generation assembly of the Drosophila simulans genome provides new insights into patterns of lineage-specific divergence.</title>
        <authorList>
            <person name="Hu T.T."/>
            <person name="Eisen M.B."/>
            <person name="Thornton K.R."/>
            <person name="Andolfatto P."/>
        </authorList>
    </citation>
    <scope>NUCLEOTIDE SEQUENCE [LARGE SCALE GENOMIC DNA]</scope>
    <source>
        <strain evidence="10">W501</strain>
    </source>
</reference>
<dbReference type="OrthoDB" id="2668416at2759"/>
<feature type="coiled-coil region" evidence="8">
    <location>
        <begin position="11"/>
        <end position="38"/>
    </location>
</feature>
<evidence type="ECO:0000256" key="7">
    <source>
        <dbReference type="ARBA" id="ARBA00023242"/>
    </source>
</evidence>
<evidence type="ECO:0000256" key="1">
    <source>
        <dbReference type="ARBA" id="ARBA00001968"/>
    </source>
</evidence>
<comment type="similarity">
    <text evidence="3">Belongs to the HARBI1 family.</text>
</comment>
<feature type="domain" description="DDE Tnp4" evidence="9">
    <location>
        <begin position="349"/>
        <end position="419"/>
    </location>
</feature>
<sequence>MFCPNTSGVEKSQMDNELELINRNLNDALAKLKNSKHNNLQDLKLKMARLIRLHLQHVETTVILLRRRTQQRTRRRFRMLRTFFMRQMMEMHSNYLHTYAMLRLKHSQVVDTESETSDVDGEPHEEIGVQGTFPSFNSHFFENVIPALSEEDFLNTLHVTRGTFETLCKQLAPTLRTSDELTQREPAISTEKCVALALNFLASGERLSLIAERFSLPRPRTIKCLKVFCNAVMSTLGRALRQLPQNPVDCNSVAEGFQRESNMPAALVGVLGVCSIPIRSNGEAKNSILRMEYLLDDRMLFRELQLGCGLRATLGPMFSHAPNTLTAIPKFRINSRLVPAFVLAPVYQNYPLRPWLLQRYTDPIAPHEHDFNEVAEHLQELSDCALHRLMSRWSFLSQPLDISFHTASCIITAAAVLHNLLEELSEPHMLEWGNSVDVSKFRAEPLSDSVSEDAESHAALEVRDFLARTISSTEM</sequence>
<dbReference type="GO" id="GO:0016787">
    <property type="term" value="F:hydrolase activity"/>
    <property type="evidence" value="ECO:0007669"/>
    <property type="project" value="UniProtKB-KW"/>
</dbReference>
<evidence type="ECO:0000256" key="8">
    <source>
        <dbReference type="SAM" id="Coils"/>
    </source>
</evidence>
<dbReference type="GO" id="GO:0004518">
    <property type="term" value="F:nuclease activity"/>
    <property type="evidence" value="ECO:0007669"/>
    <property type="project" value="UniProtKB-KW"/>
</dbReference>
<evidence type="ECO:0000256" key="2">
    <source>
        <dbReference type="ARBA" id="ARBA00004123"/>
    </source>
</evidence>
<accession>A0A0J9RUX9</accession>
<protein>
    <recommendedName>
        <fullName evidence="9">DDE Tnp4 domain-containing protein</fullName>
    </recommendedName>
</protein>
<evidence type="ECO:0000259" key="9">
    <source>
        <dbReference type="Pfam" id="PF13359"/>
    </source>
</evidence>
<dbReference type="InterPro" id="IPR027806">
    <property type="entry name" value="HARBI1_dom"/>
</dbReference>